<evidence type="ECO:0000313" key="2">
    <source>
        <dbReference type="EMBL" id="QEG36575.1"/>
    </source>
</evidence>
<proteinExistence type="predicted"/>
<name>A0A5B9QG09_9BACT</name>
<dbReference type="Pfam" id="PF01740">
    <property type="entry name" value="STAS"/>
    <property type="match status" value="1"/>
</dbReference>
<feature type="domain" description="STAS" evidence="1">
    <location>
        <begin position="22"/>
        <end position="107"/>
    </location>
</feature>
<dbReference type="KEGG" id="bgok:Pr1d_38890"/>
<dbReference type="InterPro" id="IPR036513">
    <property type="entry name" value="STAS_dom_sf"/>
</dbReference>
<sequence length="112" mass="12833">MRIDRGPDWLIVQLTPTDEPFDNLADRLWSLLDQHFVYRLVLEMDTIDFFPSQLMGQLVMLHKRVLKHGGALRLSGLSPECLEALHVCRLDQALPHFSTRCEAVHAGQLART</sequence>
<dbReference type="Gene3D" id="3.30.750.24">
    <property type="entry name" value="STAS domain"/>
    <property type="match status" value="1"/>
</dbReference>
<dbReference type="RefSeq" id="WP_148074900.1">
    <property type="nucleotide sequence ID" value="NZ_CP042913.1"/>
</dbReference>
<accession>A0A5B9QG09</accession>
<organism evidence="2 3">
    <name type="scientific">Bythopirellula goksoeyrii</name>
    <dbReference type="NCBI Taxonomy" id="1400387"/>
    <lineage>
        <taxon>Bacteria</taxon>
        <taxon>Pseudomonadati</taxon>
        <taxon>Planctomycetota</taxon>
        <taxon>Planctomycetia</taxon>
        <taxon>Pirellulales</taxon>
        <taxon>Lacipirellulaceae</taxon>
        <taxon>Bythopirellula</taxon>
    </lineage>
</organism>
<dbReference type="Proteomes" id="UP000323917">
    <property type="component" value="Chromosome"/>
</dbReference>
<evidence type="ECO:0000313" key="3">
    <source>
        <dbReference type="Proteomes" id="UP000323917"/>
    </source>
</evidence>
<gene>
    <name evidence="2" type="ORF">Pr1d_38890</name>
</gene>
<dbReference type="OrthoDB" id="288693at2"/>
<protein>
    <recommendedName>
        <fullName evidence="1">STAS domain-containing protein</fullName>
    </recommendedName>
</protein>
<dbReference type="InterPro" id="IPR002645">
    <property type="entry name" value="STAS_dom"/>
</dbReference>
<keyword evidence="3" id="KW-1185">Reference proteome</keyword>
<dbReference type="AlphaFoldDB" id="A0A5B9QG09"/>
<dbReference type="SUPFAM" id="SSF52091">
    <property type="entry name" value="SpoIIaa-like"/>
    <property type="match status" value="1"/>
</dbReference>
<dbReference type="CDD" id="cd07043">
    <property type="entry name" value="STAS_anti-anti-sigma_factors"/>
    <property type="match status" value="1"/>
</dbReference>
<dbReference type="PROSITE" id="PS50801">
    <property type="entry name" value="STAS"/>
    <property type="match status" value="1"/>
</dbReference>
<reference evidence="2 3" key="1">
    <citation type="submission" date="2019-08" db="EMBL/GenBank/DDBJ databases">
        <title>Deep-cultivation of Planctomycetes and their phenomic and genomic characterization uncovers novel biology.</title>
        <authorList>
            <person name="Wiegand S."/>
            <person name="Jogler M."/>
            <person name="Boedeker C."/>
            <person name="Pinto D."/>
            <person name="Vollmers J."/>
            <person name="Rivas-Marin E."/>
            <person name="Kohn T."/>
            <person name="Peeters S.H."/>
            <person name="Heuer A."/>
            <person name="Rast P."/>
            <person name="Oberbeckmann S."/>
            <person name="Bunk B."/>
            <person name="Jeske O."/>
            <person name="Meyerdierks A."/>
            <person name="Storesund J.E."/>
            <person name="Kallscheuer N."/>
            <person name="Luecker S."/>
            <person name="Lage O.M."/>
            <person name="Pohl T."/>
            <person name="Merkel B.J."/>
            <person name="Hornburger P."/>
            <person name="Mueller R.-W."/>
            <person name="Bruemmer F."/>
            <person name="Labrenz M."/>
            <person name="Spormann A.M."/>
            <person name="Op den Camp H."/>
            <person name="Overmann J."/>
            <person name="Amann R."/>
            <person name="Jetten M.S.M."/>
            <person name="Mascher T."/>
            <person name="Medema M.H."/>
            <person name="Devos D.P."/>
            <person name="Kaster A.-K."/>
            <person name="Ovreas L."/>
            <person name="Rohde M."/>
            <person name="Galperin M.Y."/>
            <person name="Jogler C."/>
        </authorList>
    </citation>
    <scope>NUCLEOTIDE SEQUENCE [LARGE SCALE GENOMIC DNA]</scope>
    <source>
        <strain evidence="2 3">Pr1d</strain>
    </source>
</reference>
<evidence type="ECO:0000259" key="1">
    <source>
        <dbReference type="PROSITE" id="PS50801"/>
    </source>
</evidence>
<dbReference type="EMBL" id="CP042913">
    <property type="protein sequence ID" value="QEG36575.1"/>
    <property type="molecule type" value="Genomic_DNA"/>
</dbReference>